<evidence type="ECO:0000256" key="6">
    <source>
        <dbReference type="ARBA" id="ARBA00023136"/>
    </source>
</evidence>
<evidence type="ECO:0000313" key="10">
    <source>
        <dbReference type="Proteomes" id="UP000824024"/>
    </source>
</evidence>
<comment type="subcellular location">
    <subcellularLocation>
        <location evidence="1">Cell membrane</location>
        <topology evidence="1">Multi-pass membrane protein</topology>
    </subcellularLocation>
</comment>
<evidence type="ECO:0000313" key="9">
    <source>
        <dbReference type="EMBL" id="HIZ06340.1"/>
    </source>
</evidence>
<feature type="transmembrane region" description="Helical" evidence="7">
    <location>
        <begin position="74"/>
        <end position="93"/>
    </location>
</feature>
<comment type="caution">
    <text evidence="9">The sequence shown here is derived from an EMBL/GenBank/DDBJ whole genome shotgun (WGS) entry which is preliminary data.</text>
</comment>
<feature type="transmembrane region" description="Helical" evidence="7">
    <location>
        <begin position="273"/>
        <end position="291"/>
    </location>
</feature>
<evidence type="ECO:0000256" key="7">
    <source>
        <dbReference type="SAM" id="Phobius"/>
    </source>
</evidence>
<gene>
    <name evidence="9" type="ORF">IAA08_00210</name>
</gene>
<evidence type="ECO:0000256" key="3">
    <source>
        <dbReference type="ARBA" id="ARBA00022475"/>
    </source>
</evidence>
<dbReference type="SUPFAM" id="SSF103481">
    <property type="entry name" value="Multidrug resistance efflux transporter EmrE"/>
    <property type="match status" value="2"/>
</dbReference>
<keyword evidence="3" id="KW-1003">Cell membrane</keyword>
<dbReference type="InterPro" id="IPR037185">
    <property type="entry name" value="EmrE-like"/>
</dbReference>
<reference evidence="9" key="2">
    <citation type="submission" date="2021-04" db="EMBL/GenBank/DDBJ databases">
        <authorList>
            <person name="Gilroy R."/>
        </authorList>
    </citation>
    <scope>NUCLEOTIDE SEQUENCE</scope>
    <source>
        <strain evidence="9">CHK192-9172</strain>
    </source>
</reference>
<feature type="domain" description="EamA" evidence="8">
    <location>
        <begin position="158"/>
        <end position="292"/>
    </location>
</feature>
<feature type="transmembrane region" description="Helical" evidence="7">
    <location>
        <begin position="188"/>
        <end position="208"/>
    </location>
</feature>
<dbReference type="GO" id="GO:0005886">
    <property type="term" value="C:plasma membrane"/>
    <property type="evidence" value="ECO:0007669"/>
    <property type="project" value="UniProtKB-SubCell"/>
</dbReference>
<evidence type="ECO:0000256" key="2">
    <source>
        <dbReference type="ARBA" id="ARBA00007362"/>
    </source>
</evidence>
<dbReference type="PANTHER" id="PTHR32322">
    <property type="entry name" value="INNER MEMBRANE TRANSPORTER"/>
    <property type="match status" value="1"/>
</dbReference>
<evidence type="ECO:0000256" key="5">
    <source>
        <dbReference type="ARBA" id="ARBA00022989"/>
    </source>
</evidence>
<dbReference type="Proteomes" id="UP000824024">
    <property type="component" value="Unassembled WGS sequence"/>
</dbReference>
<sequence>MVWLCAMICTALWGSAFPCIKTGYALFHIGESQTASQILFAGIRFFLAGILAILIGSIGQRKLLVPKRSSIPKIFVLCMFQTVIQYLLFYIGLAHTTGVKGSILGGTSVLFSILIVCLIFRQETFTSHKLLGCIIGFAGIVIVNLNGAGMDMSFTFTGEGFMILSSLSYALSSIFFKRFSADDDPVTLSGWQFLAGGAIMIVVGVLSGGQVKGFTVPSTLLLIYMGIISAVAYSLWGMLLKYNPVSRITVFGFMTQVFGVLLSAVILKEKGAFGPKTLIALILVCIGIYLVNRKTGRDASLPET</sequence>
<keyword evidence="5 7" id="KW-1133">Transmembrane helix</keyword>
<feature type="transmembrane region" description="Helical" evidence="7">
    <location>
        <begin position="34"/>
        <end position="54"/>
    </location>
</feature>
<evidence type="ECO:0000259" key="8">
    <source>
        <dbReference type="Pfam" id="PF00892"/>
    </source>
</evidence>
<accession>A0A9D2IER5</accession>
<dbReference type="InterPro" id="IPR000620">
    <property type="entry name" value="EamA_dom"/>
</dbReference>
<keyword evidence="6 7" id="KW-0472">Membrane</keyword>
<name>A0A9D2IER5_9FIRM</name>
<reference evidence="9" key="1">
    <citation type="journal article" date="2021" name="PeerJ">
        <title>Extensive microbial diversity within the chicken gut microbiome revealed by metagenomics and culture.</title>
        <authorList>
            <person name="Gilroy R."/>
            <person name="Ravi A."/>
            <person name="Getino M."/>
            <person name="Pursley I."/>
            <person name="Horton D.L."/>
            <person name="Alikhan N.F."/>
            <person name="Baker D."/>
            <person name="Gharbi K."/>
            <person name="Hall N."/>
            <person name="Watson M."/>
            <person name="Adriaenssens E.M."/>
            <person name="Foster-Nyarko E."/>
            <person name="Jarju S."/>
            <person name="Secka A."/>
            <person name="Antonio M."/>
            <person name="Oren A."/>
            <person name="Chaudhuri R.R."/>
            <person name="La Ragione R."/>
            <person name="Hildebrand F."/>
            <person name="Pallen M.J."/>
        </authorList>
    </citation>
    <scope>NUCLEOTIDE SEQUENCE</scope>
    <source>
        <strain evidence="9">CHK192-9172</strain>
    </source>
</reference>
<feature type="transmembrane region" description="Helical" evidence="7">
    <location>
        <begin position="99"/>
        <end position="118"/>
    </location>
</feature>
<feature type="transmembrane region" description="Helical" evidence="7">
    <location>
        <begin position="130"/>
        <end position="148"/>
    </location>
</feature>
<feature type="transmembrane region" description="Helical" evidence="7">
    <location>
        <begin position="248"/>
        <end position="267"/>
    </location>
</feature>
<evidence type="ECO:0000256" key="4">
    <source>
        <dbReference type="ARBA" id="ARBA00022692"/>
    </source>
</evidence>
<feature type="transmembrane region" description="Helical" evidence="7">
    <location>
        <begin position="214"/>
        <end position="236"/>
    </location>
</feature>
<feature type="transmembrane region" description="Helical" evidence="7">
    <location>
        <begin position="154"/>
        <end position="176"/>
    </location>
</feature>
<dbReference type="Pfam" id="PF00892">
    <property type="entry name" value="EamA"/>
    <property type="match status" value="2"/>
</dbReference>
<feature type="domain" description="EamA" evidence="8">
    <location>
        <begin position="4"/>
        <end position="144"/>
    </location>
</feature>
<dbReference type="Gene3D" id="1.10.3730.20">
    <property type="match status" value="1"/>
</dbReference>
<evidence type="ECO:0000256" key="1">
    <source>
        <dbReference type="ARBA" id="ARBA00004651"/>
    </source>
</evidence>
<proteinExistence type="inferred from homology"/>
<organism evidence="9 10">
    <name type="scientific">Candidatus Eubacterium avistercoris</name>
    <dbReference type="NCBI Taxonomy" id="2838567"/>
    <lineage>
        <taxon>Bacteria</taxon>
        <taxon>Bacillati</taxon>
        <taxon>Bacillota</taxon>
        <taxon>Clostridia</taxon>
        <taxon>Eubacteriales</taxon>
        <taxon>Eubacteriaceae</taxon>
        <taxon>Eubacterium</taxon>
    </lineage>
</organism>
<dbReference type="AlphaFoldDB" id="A0A9D2IER5"/>
<protein>
    <submittedName>
        <fullName evidence="9">DMT family transporter</fullName>
    </submittedName>
</protein>
<keyword evidence="4 7" id="KW-0812">Transmembrane</keyword>
<dbReference type="InterPro" id="IPR050638">
    <property type="entry name" value="AA-Vitamin_Transporters"/>
</dbReference>
<comment type="similarity">
    <text evidence="2">Belongs to the EamA transporter family.</text>
</comment>
<dbReference type="PANTHER" id="PTHR32322:SF18">
    <property type="entry name" value="S-ADENOSYLMETHIONINE_S-ADENOSYLHOMOCYSTEINE TRANSPORTER"/>
    <property type="match status" value="1"/>
</dbReference>
<dbReference type="EMBL" id="DXCH01000005">
    <property type="protein sequence ID" value="HIZ06340.1"/>
    <property type="molecule type" value="Genomic_DNA"/>
</dbReference>